<dbReference type="PROSITE" id="PS01330">
    <property type="entry name" value="PABS_1"/>
    <property type="match status" value="1"/>
</dbReference>
<sequence>MFMLGLRINLRPKFFLLDSTRAIAFLVSSQINITVHTTKFCGGTIQKQGNSCLTSFKSLRLWFKIALVATFSDLKLKSALASILGRMMIKHSLLDFKVPPDICLSSEQIEEKISAALHKHLQLIYRLFSSHCTVHILPGGLITLDIMFNDEPNNNEKLDPTFWLQIAALWFKIALVATFSDLKLKSAFASILGSRLDNVGKLCPSHCFCSLSSGYRSSKVMAKNCGHFLKRLGWWIFTRHPVVFYFAFISKCLCLSIIRVLAESDIAYTRAITGNGNEDFEDKTVLILGGGDGGIIHELLKENPRFITMVEISFKDRNNFCVTLIVTCHVTHHFMHDTSHTTLVT</sequence>
<dbReference type="GO" id="GO:0006597">
    <property type="term" value="P:spermine biosynthetic process"/>
    <property type="evidence" value="ECO:0000318"/>
    <property type="project" value="GO_Central"/>
</dbReference>
<dbReference type="InterPro" id="IPR030373">
    <property type="entry name" value="PABS_CS"/>
</dbReference>
<name>A7S2S3_NEMVE</name>
<keyword evidence="2" id="KW-1185">Reference proteome</keyword>
<dbReference type="GO" id="GO:0016768">
    <property type="term" value="F:spermine synthase activity"/>
    <property type="evidence" value="ECO:0000318"/>
    <property type="project" value="GO_Central"/>
</dbReference>
<dbReference type="InParanoid" id="A7S2S3"/>
<dbReference type="Gene3D" id="3.40.50.150">
    <property type="entry name" value="Vaccinia Virus protein VP39"/>
    <property type="match status" value="1"/>
</dbReference>
<dbReference type="eggNOG" id="KOG1562">
    <property type="taxonomic scope" value="Eukaryota"/>
</dbReference>
<evidence type="ECO:0008006" key="3">
    <source>
        <dbReference type="Google" id="ProtNLM"/>
    </source>
</evidence>
<proteinExistence type="predicted"/>
<dbReference type="InterPro" id="IPR029063">
    <property type="entry name" value="SAM-dependent_MTases_sf"/>
</dbReference>
<dbReference type="InterPro" id="IPR015576">
    <property type="entry name" value="Spermine_synthase_animal"/>
</dbReference>
<accession>A7S2S3</accession>
<evidence type="ECO:0000313" key="1">
    <source>
        <dbReference type="EMBL" id="EDO41942.1"/>
    </source>
</evidence>
<dbReference type="PANTHER" id="PTHR46315:SF1">
    <property type="entry name" value="SPERMINE SYNTHASE"/>
    <property type="match status" value="1"/>
</dbReference>
<protein>
    <recommendedName>
        <fullName evidence="3">PABS domain-containing protein</fullName>
    </recommendedName>
</protein>
<organism evidence="1 2">
    <name type="scientific">Nematostella vectensis</name>
    <name type="common">Starlet sea anemone</name>
    <dbReference type="NCBI Taxonomy" id="45351"/>
    <lineage>
        <taxon>Eukaryota</taxon>
        <taxon>Metazoa</taxon>
        <taxon>Cnidaria</taxon>
        <taxon>Anthozoa</taxon>
        <taxon>Hexacorallia</taxon>
        <taxon>Actiniaria</taxon>
        <taxon>Edwardsiidae</taxon>
        <taxon>Nematostella</taxon>
    </lineage>
</organism>
<dbReference type="EMBL" id="DS469570">
    <property type="protein sequence ID" value="EDO41942.1"/>
    <property type="molecule type" value="Genomic_DNA"/>
</dbReference>
<evidence type="ECO:0000313" key="2">
    <source>
        <dbReference type="Proteomes" id="UP000001593"/>
    </source>
</evidence>
<dbReference type="PANTHER" id="PTHR46315">
    <property type="entry name" value="SPERMINE SYNTHASE"/>
    <property type="match status" value="1"/>
</dbReference>
<gene>
    <name evidence="1" type="ORF">NEMVEDRAFT_v1g205902</name>
</gene>
<reference evidence="1 2" key="1">
    <citation type="journal article" date="2007" name="Science">
        <title>Sea anemone genome reveals ancestral eumetazoan gene repertoire and genomic organization.</title>
        <authorList>
            <person name="Putnam N.H."/>
            <person name="Srivastava M."/>
            <person name="Hellsten U."/>
            <person name="Dirks B."/>
            <person name="Chapman J."/>
            <person name="Salamov A."/>
            <person name="Terry A."/>
            <person name="Shapiro H."/>
            <person name="Lindquist E."/>
            <person name="Kapitonov V.V."/>
            <person name="Jurka J."/>
            <person name="Genikhovich G."/>
            <person name="Grigoriev I.V."/>
            <person name="Lucas S.M."/>
            <person name="Steele R.E."/>
            <person name="Finnerty J.R."/>
            <person name="Technau U."/>
            <person name="Martindale M.Q."/>
            <person name="Rokhsar D.S."/>
        </authorList>
    </citation>
    <scope>NUCLEOTIDE SEQUENCE [LARGE SCALE GENOMIC DNA]</scope>
    <source>
        <strain evidence="2">CH2 X CH6</strain>
    </source>
</reference>
<dbReference type="SUPFAM" id="SSF53335">
    <property type="entry name" value="S-adenosyl-L-methionine-dependent methyltransferases"/>
    <property type="match status" value="1"/>
</dbReference>
<dbReference type="AlphaFoldDB" id="A7S2S3"/>
<dbReference type="HOGENOM" id="CLU_804884_0_0_1"/>
<dbReference type="Pfam" id="PF01564">
    <property type="entry name" value="Spermine_synth"/>
    <property type="match status" value="1"/>
</dbReference>
<dbReference type="Proteomes" id="UP000001593">
    <property type="component" value="Unassembled WGS sequence"/>
</dbReference>
<dbReference type="STRING" id="45351.A7S2S3"/>